<protein>
    <recommendedName>
        <fullName evidence="1">Ig-like domain-containing protein</fullName>
    </recommendedName>
</protein>
<dbReference type="AlphaFoldDB" id="A0A412G6J3"/>
<evidence type="ECO:0000259" key="1">
    <source>
        <dbReference type="Pfam" id="PF13754"/>
    </source>
</evidence>
<feature type="domain" description="Ig-like" evidence="1">
    <location>
        <begin position="1"/>
        <end position="85"/>
    </location>
</feature>
<name>A0A412G6J3_9FIRM</name>
<keyword evidence="3" id="KW-1185">Reference proteome</keyword>
<evidence type="ECO:0000313" key="3">
    <source>
        <dbReference type="Proteomes" id="UP000284178"/>
    </source>
</evidence>
<dbReference type="Proteomes" id="UP000284178">
    <property type="component" value="Unassembled WGS sequence"/>
</dbReference>
<organism evidence="2 3">
    <name type="scientific">Holdemania filiformis</name>
    <dbReference type="NCBI Taxonomy" id="61171"/>
    <lineage>
        <taxon>Bacteria</taxon>
        <taxon>Bacillati</taxon>
        <taxon>Bacillota</taxon>
        <taxon>Erysipelotrichia</taxon>
        <taxon>Erysipelotrichales</taxon>
        <taxon>Erysipelotrichaceae</taxon>
        <taxon>Holdemania</taxon>
    </lineage>
</organism>
<dbReference type="GeneID" id="83013955"/>
<dbReference type="EMBL" id="QRUP01000001">
    <property type="protein sequence ID" value="RGR76869.1"/>
    <property type="molecule type" value="Genomic_DNA"/>
</dbReference>
<comment type="caution">
    <text evidence="2">The sequence shown here is derived from an EMBL/GenBank/DDBJ whole genome shotgun (WGS) entry which is preliminary data.</text>
</comment>
<evidence type="ECO:0000313" key="2">
    <source>
        <dbReference type="EMBL" id="RGR76869.1"/>
    </source>
</evidence>
<accession>A0A412G6J3</accession>
<reference evidence="2 3" key="1">
    <citation type="submission" date="2018-08" db="EMBL/GenBank/DDBJ databases">
        <title>A genome reference for cultivated species of the human gut microbiota.</title>
        <authorList>
            <person name="Zou Y."/>
            <person name="Xue W."/>
            <person name="Luo G."/>
        </authorList>
    </citation>
    <scope>NUCLEOTIDE SEQUENCE [LARGE SCALE GENOMIC DNA]</scope>
    <source>
        <strain evidence="2 3">AF24-29</strain>
    </source>
</reference>
<dbReference type="InterPro" id="IPR022038">
    <property type="entry name" value="Ig-like_bact"/>
</dbReference>
<sequence length="93" mass="10820">MVTRVYGNAGLYYVEFNRISEGLWTATIPFPDSCELVIDLYAEDEAGNVSYYATYLLTFDSSKLQVEMMPLQFVPELIGQGYREEWIDELHHR</sequence>
<gene>
    <name evidence="2" type="ORF">DWY25_00830</name>
</gene>
<dbReference type="Pfam" id="PF13754">
    <property type="entry name" value="Big_3_4"/>
    <property type="match status" value="1"/>
</dbReference>
<dbReference type="RefSeq" id="WP_117892479.1">
    <property type="nucleotide sequence ID" value="NZ_CABJCV010000001.1"/>
</dbReference>
<proteinExistence type="predicted"/>